<evidence type="ECO:0000313" key="4">
    <source>
        <dbReference type="EMBL" id="PPQ25811.1"/>
    </source>
</evidence>
<dbReference type="EMBL" id="NHSJ01000140">
    <property type="protein sequence ID" value="PPQ25811.1"/>
    <property type="molecule type" value="Genomic_DNA"/>
</dbReference>
<dbReference type="InterPro" id="IPR050595">
    <property type="entry name" value="Bact_response_regulator"/>
</dbReference>
<dbReference type="Proteomes" id="UP000239089">
    <property type="component" value="Unassembled WGS sequence"/>
</dbReference>
<keyword evidence="5" id="KW-1185">Reference proteome</keyword>
<dbReference type="SMART" id="SM00448">
    <property type="entry name" value="REC"/>
    <property type="match status" value="1"/>
</dbReference>
<dbReference type="InterPro" id="IPR011006">
    <property type="entry name" value="CheY-like_superfamily"/>
</dbReference>
<keyword evidence="1" id="KW-0597">Phosphoprotein</keyword>
<reference evidence="4 5" key="1">
    <citation type="journal article" date="2018" name="Arch. Microbiol.">
        <title>New insights into the metabolic potential of the phototrophic purple bacterium Rhodopila globiformis DSM 161(T) from its draft genome sequence and evidence for a vanadium-dependent nitrogenase.</title>
        <authorList>
            <person name="Imhoff J.F."/>
            <person name="Rahn T."/>
            <person name="Kunzel S."/>
            <person name="Neulinger S.C."/>
        </authorList>
    </citation>
    <scope>NUCLEOTIDE SEQUENCE [LARGE SCALE GENOMIC DNA]</scope>
    <source>
        <strain evidence="4 5">DSM 16996</strain>
    </source>
</reference>
<dbReference type="PROSITE" id="PS50110">
    <property type="entry name" value="RESPONSE_REGULATORY"/>
    <property type="match status" value="1"/>
</dbReference>
<sequence length="150" mass="15668">MVAKLKVLIVEDNFMIADMTEDLLVQSGYEVCGIAPTVNEAVTLGLLHKPDLALIDLRLADGGLGTEVAARLRAAGRIGVLFATGNDASAGMPDADGDAYLSKPYQTKDLMRGLEIVAEIAATGAVAPPFPHGFKVLGRAYSKPAETTIG</sequence>
<comment type="caution">
    <text evidence="4">The sequence shown here is derived from an EMBL/GenBank/DDBJ whole genome shotgun (WGS) entry which is preliminary data.</text>
</comment>
<dbReference type="PANTHER" id="PTHR44591:SF3">
    <property type="entry name" value="RESPONSE REGULATORY DOMAIN-CONTAINING PROTEIN"/>
    <property type="match status" value="1"/>
</dbReference>
<evidence type="ECO:0000256" key="1">
    <source>
        <dbReference type="ARBA" id="ARBA00022553"/>
    </source>
</evidence>
<dbReference type="RefSeq" id="WP_104510782.1">
    <property type="nucleotide sequence ID" value="NZ_JACIGC010000017.1"/>
</dbReference>
<name>A0A2S6MTX2_9HYPH</name>
<gene>
    <name evidence="4" type="ORF">CCR94_23850</name>
</gene>
<organism evidence="4 5">
    <name type="scientific">Rhodoblastus sphagnicola</name>
    <dbReference type="NCBI Taxonomy" id="333368"/>
    <lineage>
        <taxon>Bacteria</taxon>
        <taxon>Pseudomonadati</taxon>
        <taxon>Pseudomonadota</taxon>
        <taxon>Alphaproteobacteria</taxon>
        <taxon>Hyphomicrobiales</taxon>
        <taxon>Rhodoblastaceae</taxon>
        <taxon>Rhodoblastus</taxon>
    </lineage>
</organism>
<accession>A0A2S6MTX2</accession>
<keyword evidence="2" id="KW-0805">Transcription regulation</keyword>
<protein>
    <submittedName>
        <fullName evidence="4">Uncharacterized protein</fullName>
    </submittedName>
</protein>
<evidence type="ECO:0000313" key="5">
    <source>
        <dbReference type="Proteomes" id="UP000239089"/>
    </source>
</evidence>
<dbReference type="Gene3D" id="3.40.50.2300">
    <property type="match status" value="1"/>
</dbReference>
<proteinExistence type="predicted"/>
<dbReference type="OrthoDB" id="9793421at2"/>
<dbReference type="GO" id="GO:0000160">
    <property type="term" value="P:phosphorelay signal transduction system"/>
    <property type="evidence" value="ECO:0007669"/>
    <property type="project" value="InterPro"/>
</dbReference>
<dbReference type="AlphaFoldDB" id="A0A2S6MTX2"/>
<dbReference type="Pfam" id="PF00072">
    <property type="entry name" value="Response_reg"/>
    <property type="match status" value="1"/>
</dbReference>
<dbReference type="SUPFAM" id="SSF52172">
    <property type="entry name" value="CheY-like"/>
    <property type="match status" value="1"/>
</dbReference>
<evidence type="ECO:0000256" key="2">
    <source>
        <dbReference type="ARBA" id="ARBA00023015"/>
    </source>
</evidence>
<evidence type="ECO:0000256" key="3">
    <source>
        <dbReference type="ARBA" id="ARBA00023163"/>
    </source>
</evidence>
<dbReference type="InterPro" id="IPR001789">
    <property type="entry name" value="Sig_transdc_resp-reg_receiver"/>
</dbReference>
<keyword evidence="3" id="KW-0804">Transcription</keyword>
<dbReference type="PANTHER" id="PTHR44591">
    <property type="entry name" value="STRESS RESPONSE REGULATOR PROTEIN 1"/>
    <property type="match status" value="1"/>
</dbReference>